<sequence length="71" mass="8546">MIGNKEKQILNSILERTWKKIKIDKIAKRDPENNSLVDLIYEPEKIKEEVKRYFSEQYKPKPSNRKDLTPE</sequence>
<protein>
    <submittedName>
        <fullName evidence="1">2548_t:CDS:1</fullName>
    </submittedName>
</protein>
<dbReference type="EMBL" id="CAJVPU010053145">
    <property type="protein sequence ID" value="CAG8764614.1"/>
    <property type="molecule type" value="Genomic_DNA"/>
</dbReference>
<evidence type="ECO:0000313" key="2">
    <source>
        <dbReference type="Proteomes" id="UP000789702"/>
    </source>
</evidence>
<accession>A0ACA9QUA3</accession>
<proteinExistence type="predicted"/>
<comment type="caution">
    <text evidence="1">The sequence shown here is derived from an EMBL/GenBank/DDBJ whole genome shotgun (WGS) entry which is preliminary data.</text>
</comment>
<dbReference type="Proteomes" id="UP000789702">
    <property type="component" value="Unassembled WGS sequence"/>
</dbReference>
<feature type="non-terminal residue" evidence="1">
    <location>
        <position position="1"/>
    </location>
</feature>
<reference evidence="1" key="1">
    <citation type="submission" date="2021-06" db="EMBL/GenBank/DDBJ databases">
        <authorList>
            <person name="Kallberg Y."/>
            <person name="Tangrot J."/>
            <person name="Rosling A."/>
        </authorList>
    </citation>
    <scope>NUCLEOTIDE SEQUENCE</scope>
    <source>
        <strain evidence="1">IL203A</strain>
    </source>
</reference>
<keyword evidence="2" id="KW-1185">Reference proteome</keyword>
<evidence type="ECO:0000313" key="1">
    <source>
        <dbReference type="EMBL" id="CAG8764614.1"/>
    </source>
</evidence>
<organism evidence="1 2">
    <name type="scientific">Dentiscutata heterogama</name>
    <dbReference type="NCBI Taxonomy" id="1316150"/>
    <lineage>
        <taxon>Eukaryota</taxon>
        <taxon>Fungi</taxon>
        <taxon>Fungi incertae sedis</taxon>
        <taxon>Mucoromycota</taxon>
        <taxon>Glomeromycotina</taxon>
        <taxon>Glomeromycetes</taxon>
        <taxon>Diversisporales</taxon>
        <taxon>Gigasporaceae</taxon>
        <taxon>Dentiscutata</taxon>
    </lineage>
</organism>
<gene>
    <name evidence="1" type="ORF">DHETER_LOCUS15491</name>
</gene>
<name>A0ACA9QUA3_9GLOM</name>